<dbReference type="AlphaFoldDB" id="A0A543GDN6"/>
<dbReference type="OrthoDB" id="3523587at2"/>
<reference evidence="1 2" key="1">
    <citation type="submission" date="2019-06" db="EMBL/GenBank/DDBJ databases">
        <title>Sequencing the genomes of 1000 actinobacteria strains.</title>
        <authorList>
            <person name="Klenk H.-P."/>
        </authorList>
    </citation>
    <scope>NUCLEOTIDE SEQUENCE [LARGE SCALE GENOMIC DNA]</scope>
    <source>
        <strain evidence="1 2">DSM 45511</strain>
    </source>
</reference>
<gene>
    <name evidence="1" type="ORF">FB388_1538</name>
</gene>
<dbReference type="EMBL" id="VFPH01000001">
    <property type="protein sequence ID" value="TQM44176.1"/>
    <property type="molecule type" value="Genomic_DNA"/>
</dbReference>
<dbReference type="SUPFAM" id="SSF52540">
    <property type="entry name" value="P-loop containing nucleoside triphosphate hydrolases"/>
    <property type="match status" value="1"/>
</dbReference>
<dbReference type="InterPro" id="IPR027417">
    <property type="entry name" value="P-loop_NTPase"/>
</dbReference>
<proteinExistence type="predicted"/>
<dbReference type="Pfam" id="PF13671">
    <property type="entry name" value="AAA_33"/>
    <property type="match status" value="1"/>
</dbReference>
<keyword evidence="2" id="KW-1185">Reference proteome</keyword>
<sequence length="225" mass="23871">MIVITASPAVERNESPEPYVGQCVTTATRPVRLALPGRTLLLVAGMPGAGKSTLLSSLPAAEGLTVLDSEAQRAVLRRLISGVPYAWQRPVVHLLHRTAVVGAALSATPTVVVHLPATQPGIRAAVARLAALTRRDAHLLWLKADAAEARRGQYARGRVVQEASFCAHARRAERTAAELLGDPPPGWRSVTVLDREAARGGLRLDTGPAPVIPVRWSAARSAVPR</sequence>
<protein>
    <submittedName>
        <fullName evidence="1">AAA domain-containing protein</fullName>
    </submittedName>
</protein>
<evidence type="ECO:0000313" key="1">
    <source>
        <dbReference type="EMBL" id="TQM44176.1"/>
    </source>
</evidence>
<dbReference type="Proteomes" id="UP000319818">
    <property type="component" value="Unassembled WGS sequence"/>
</dbReference>
<evidence type="ECO:0000313" key="2">
    <source>
        <dbReference type="Proteomes" id="UP000319818"/>
    </source>
</evidence>
<comment type="caution">
    <text evidence="1">The sequence shown here is derived from an EMBL/GenBank/DDBJ whole genome shotgun (WGS) entry which is preliminary data.</text>
</comment>
<accession>A0A543GDN6</accession>
<dbReference type="Gene3D" id="3.40.50.300">
    <property type="entry name" value="P-loop containing nucleotide triphosphate hydrolases"/>
    <property type="match status" value="1"/>
</dbReference>
<organism evidence="1 2">
    <name type="scientific">Pseudonocardia cypriaca</name>
    <dbReference type="NCBI Taxonomy" id="882449"/>
    <lineage>
        <taxon>Bacteria</taxon>
        <taxon>Bacillati</taxon>
        <taxon>Actinomycetota</taxon>
        <taxon>Actinomycetes</taxon>
        <taxon>Pseudonocardiales</taxon>
        <taxon>Pseudonocardiaceae</taxon>
        <taxon>Pseudonocardia</taxon>
    </lineage>
</organism>
<name>A0A543GDN6_9PSEU</name>